<dbReference type="GO" id="GO:0006887">
    <property type="term" value="P:exocytosis"/>
    <property type="evidence" value="ECO:0007669"/>
    <property type="project" value="UniProtKB-KW"/>
</dbReference>
<evidence type="ECO:0000256" key="13">
    <source>
        <dbReference type="ARBA" id="ARBA00049657"/>
    </source>
</evidence>
<name>A0AAV6UB19_9ARAC</name>
<evidence type="ECO:0000313" key="17">
    <source>
        <dbReference type="EMBL" id="KAG8181424.1"/>
    </source>
</evidence>
<evidence type="ECO:0000256" key="7">
    <source>
        <dbReference type="ARBA" id="ARBA00022699"/>
    </source>
</evidence>
<keyword evidence="3" id="KW-0268">Exocytosis</keyword>
<keyword evidence="18" id="KW-1185">Reference proteome</keyword>
<sequence length="264" mass="29713">MDFSGLIASYRPPSAVEEDVLETLHKDQRSRQPLRRLADHIIRGMPSDCIREFIEEEKLMDCLDGPIHKGLRLIHYAVYQNEEDTVVLLLEYGASPNVMDEMGFSPVHLCAEKGYSRLIDILVSYGARIRFTEVNPEDQSFGVPPRACAADEPLRLAIRNCEHATAQLLLEHGANPSALYYLGEEINLVNPVDYRSVWKMEAFKYIEKLGVDLGIELCHEMAALRNVELGGFWDRSSVLTVSMLVVVCSRSCVVEESSTKIALV</sequence>
<dbReference type="SUPFAM" id="SSF48403">
    <property type="entry name" value="Ankyrin repeat"/>
    <property type="match status" value="1"/>
</dbReference>
<comment type="subunit">
    <text evidence="14">Homotetramer in membranes.</text>
</comment>
<dbReference type="Pfam" id="PF12796">
    <property type="entry name" value="Ank_2"/>
    <property type="match status" value="1"/>
</dbReference>
<dbReference type="PROSITE" id="PS50088">
    <property type="entry name" value="ANK_REPEAT"/>
    <property type="match status" value="2"/>
</dbReference>
<dbReference type="Proteomes" id="UP000827092">
    <property type="component" value="Unassembled WGS sequence"/>
</dbReference>
<dbReference type="PANTHER" id="PTHR24198">
    <property type="entry name" value="ANKYRIN REPEAT AND PROTEIN KINASE DOMAIN-CONTAINING PROTEIN"/>
    <property type="match status" value="1"/>
</dbReference>
<organism evidence="17 18">
    <name type="scientific">Oedothorax gibbosus</name>
    <dbReference type="NCBI Taxonomy" id="931172"/>
    <lineage>
        <taxon>Eukaryota</taxon>
        <taxon>Metazoa</taxon>
        <taxon>Ecdysozoa</taxon>
        <taxon>Arthropoda</taxon>
        <taxon>Chelicerata</taxon>
        <taxon>Arachnida</taxon>
        <taxon>Araneae</taxon>
        <taxon>Araneomorphae</taxon>
        <taxon>Entelegynae</taxon>
        <taxon>Araneoidea</taxon>
        <taxon>Linyphiidae</taxon>
        <taxon>Erigoninae</taxon>
        <taxon>Oedothorax</taxon>
    </lineage>
</organism>
<keyword evidence="6" id="KW-0800">Toxin</keyword>
<keyword evidence="7" id="KW-0528">Neurotoxin</keyword>
<evidence type="ECO:0000256" key="9">
    <source>
        <dbReference type="ARBA" id="ARBA00023028"/>
    </source>
</evidence>
<dbReference type="GO" id="GO:0044218">
    <property type="term" value="C:other organism cell membrane"/>
    <property type="evidence" value="ECO:0007669"/>
    <property type="project" value="UniProtKB-KW"/>
</dbReference>
<evidence type="ECO:0000256" key="6">
    <source>
        <dbReference type="ARBA" id="ARBA00022656"/>
    </source>
</evidence>
<keyword evidence="12" id="KW-1053">Target membrane</keyword>
<dbReference type="PANTHER" id="PTHR24198:SF165">
    <property type="entry name" value="ANKYRIN REPEAT-CONTAINING PROTEIN-RELATED"/>
    <property type="match status" value="1"/>
</dbReference>
<keyword evidence="4" id="KW-0964">Secreted</keyword>
<comment type="subcellular location">
    <subcellularLocation>
        <location evidence="2">Secreted</location>
    </subcellularLocation>
    <subcellularLocation>
        <location evidence="1">Target cell membrane</location>
    </subcellularLocation>
</comment>
<evidence type="ECO:0000256" key="5">
    <source>
        <dbReference type="ARBA" id="ARBA00022537"/>
    </source>
</evidence>
<dbReference type="GO" id="GO:0005576">
    <property type="term" value="C:extracellular region"/>
    <property type="evidence" value="ECO:0007669"/>
    <property type="project" value="UniProtKB-SubCell"/>
</dbReference>
<evidence type="ECO:0000256" key="14">
    <source>
        <dbReference type="ARBA" id="ARBA00049715"/>
    </source>
</evidence>
<dbReference type="SMART" id="SM00248">
    <property type="entry name" value="ANK"/>
    <property type="match status" value="3"/>
</dbReference>
<evidence type="ECO:0000256" key="15">
    <source>
        <dbReference type="ARBA" id="ARBA00049811"/>
    </source>
</evidence>
<protein>
    <recommendedName>
        <fullName evidence="15">Alpha-latrotoxin</fullName>
    </recommendedName>
</protein>
<dbReference type="InterPro" id="IPR002110">
    <property type="entry name" value="Ankyrin_rpt"/>
</dbReference>
<reference evidence="17 18" key="1">
    <citation type="journal article" date="2022" name="Nat. Ecol. Evol.">
        <title>A masculinizing supergene underlies an exaggerated male reproductive morph in a spider.</title>
        <authorList>
            <person name="Hendrickx F."/>
            <person name="De Corte Z."/>
            <person name="Sonet G."/>
            <person name="Van Belleghem S.M."/>
            <person name="Kostlbacher S."/>
            <person name="Vangestel C."/>
        </authorList>
    </citation>
    <scope>NUCLEOTIDE SEQUENCE [LARGE SCALE GENOMIC DNA]</scope>
    <source>
        <strain evidence="17">W744_W776</strain>
    </source>
</reference>
<gene>
    <name evidence="17" type="ORF">JTE90_018891</name>
</gene>
<evidence type="ECO:0000256" key="16">
    <source>
        <dbReference type="PROSITE-ProRule" id="PRU00023"/>
    </source>
</evidence>
<evidence type="ECO:0000256" key="12">
    <source>
        <dbReference type="ARBA" id="ARBA00023298"/>
    </source>
</evidence>
<dbReference type="Gene3D" id="1.25.40.20">
    <property type="entry name" value="Ankyrin repeat-containing domain"/>
    <property type="match status" value="1"/>
</dbReference>
<evidence type="ECO:0000256" key="3">
    <source>
        <dbReference type="ARBA" id="ARBA00022483"/>
    </source>
</evidence>
<keyword evidence="11" id="KW-0472">Membrane</keyword>
<evidence type="ECO:0000256" key="2">
    <source>
        <dbReference type="ARBA" id="ARBA00004613"/>
    </source>
</evidence>
<dbReference type="GO" id="GO:0044231">
    <property type="term" value="C:host cell presynaptic membrane"/>
    <property type="evidence" value="ECO:0007669"/>
    <property type="project" value="UniProtKB-KW"/>
</dbReference>
<keyword evidence="9" id="KW-0638">Presynaptic neurotoxin</keyword>
<dbReference type="GO" id="GO:0090729">
    <property type="term" value="F:toxin activity"/>
    <property type="evidence" value="ECO:0007669"/>
    <property type="project" value="UniProtKB-KW"/>
</dbReference>
<evidence type="ECO:0000256" key="1">
    <source>
        <dbReference type="ARBA" id="ARBA00004175"/>
    </source>
</evidence>
<evidence type="ECO:0000256" key="10">
    <source>
        <dbReference type="ARBA" id="ARBA00023043"/>
    </source>
</evidence>
<dbReference type="AlphaFoldDB" id="A0AAV6UB19"/>
<dbReference type="InterPro" id="IPR036770">
    <property type="entry name" value="Ankyrin_rpt-contain_sf"/>
</dbReference>
<accession>A0AAV6UB19</accession>
<proteinExistence type="inferred from homology"/>
<comment type="caution">
    <text evidence="17">The sequence shown here is derived from an EMBL/GenBank/DDBJ whole genome shotgun (WGS) entry which is preliminary data.</text>
</comment>
<keyword evidence="10 16" id="KW-0040">ANK repeat</keyword>
<evidence type="ECO:0000256" key="8">
    <source>
        <dbReference type="ARBA" id="ARBA00022737"/>
    </source>
</evidence>
<dbReference type="EMBL" id="JAFNEN010000516">
    <property type="protein sequence ID" value="KAG8181424.1"/>
    <property type="molecule type" value="Genomic_DNA"/>
</dbReference>
<evidence type="ECO:0000256" key="11">
    <source>
        <dbReference type="ARBA" id="ARBA00023136"/>
    </source>
</evidence>
<dbReference type="PROSITE" id="PS50297">
    <property type="entry name" value="ANK_REP_REGION"/>
    <property type="match status" value="2"/>
</dbReference>
<evidence type="ECO:0000313" key="18">
    <source>
        <dbReference type="Proteomes" id="UP000827092"/>
    </source>
</evidence>
<evidence type="ECO:0000256" key="4">
    <source>
        <dbReference type="ARBA" id="ARBA00022525"/>
    </source>
</evidence>
<keyword evidence="5" id="KW-1052">Target cell membrane</keyword>
<comment type="similarity">
    <text evidence="13">Belongs to the cationic peptide 01 (latrotoxin) family. 03 (alpha-latrotoxin) subfamily.</text>
</comment>
<feature type="repeat" description="ANK" evidence="16">
    <location>
        <begin position="69"/>
        <end position="101"/>
    </location>
</feature>
<feature type="repeat" description="ANK" evidence="16">
    <location>
        <begin position="102"/>
        <end position="134"/>
    </location>
</feature>
<keyword evidence="8" id="KW-0677">Repeat</keyword>